<sequence length="216" mass="23995">MNGHRGATEGELNKSESRMHRGVADDLRVIAGLFDIRMAQTADEDALHFMRELLTLTKVMAIVHGIMYMSGTPTGVDTQLLFDKIAKSVRLTHCTQTWVVFSVKCGETLLPATCAVPCAFVLAEIIRNSLLYSFEGVEEGKLEISFTGPDADGWYTLVVADDGFPEYAHPNVEQEDEAISMSVAEHIVRYRLRGTTEHRDDEGTTWKIRFPGEAGN</sequence>
<proteinExistence type="predicted"/>
<dbReference type="AlphaFoldDB" id="A0A9Q4PW84"/>
<evidence type="ECO:0000259" key="1">
    <source>
        <dbReference type="Pfam" id="PF07568"/>
    </source>
</evidence>
<gene>
    <name evidence="2" type="ORF">L0665_07110</name>
</gene>
<dbReference type="Gene3D" id="3.30.565.10">
    <property type="entry name" value="Histidine kinase-like ATPase, C-terminal domain"/>
    <property type="match status" value="1"/>
</dbReference>
<keyword evidence="2" id="KW-0418">Kinase</keyword>
<dbReference type="InterPro" id="IPR011495">
    <property type="entry name" value="Sig_transdc_His_kin_sub2_dim/P"/>
</dbReference>
<reference evidence="2" key="1">
    <citation type="submission" date="2022-01" db="EMBL/GenBank/DDBJ databases">
        <title>Draft genome of Methanogenium marinum DSM 15558.</title>
        <authorList>
            <person name="Chen S.-C."/>
            <person name="You Y.-T."/>
        </authorList>
    </citation>
    <scope>NUCLEOTIDE SEQUENCE</scope>
    <source>
        <strain evidence="2">DSM 15558</strain>
    </source>
</reference>
<organism evidence="2 3">
    <name type="scientific">Methanogenium marinum</name>
    <dbReference type="NCBI Taxonomy" id="348610"/>
    <lineage>
        <taxon>Archaea</taxon>
        <taxon>Methanobacteriati</taxon>
        <taxon>Methanobacteriota</taxon>
        <taxon>Stenosarchaea group</taxon>
        <taxon>Methanomicrobia</taxon>
        <taxon>Methanomicrobiales</taxon>
        <taxon>Methanomicrobiaceae</taxon>
        <taxon>Methanogenium</taxon>
    </lineage>
</organism>
<dbReference type="SUPFAM" id="SSF55874">
    <property type="entry name" value="ATPase domain of HSP90 chaperone/DNA topoisomerase II/histidine kinase"/>
    <property type="match status" value="1"/>
</dbReference>
<dbReference type="GO" id="GO:0016301">
    <property type="term" value="F:kinase activity"/>
    <property type="evidence" value="ECO:0007669"/>
    <property type="project" value="UniProtKB-KW"/>
</dbReference>
<dbReference type="RefSeq" id="WP_274925008.1">
    <property type="nucleotide sequence ID" value="NZ_JAKELO010000002.1"/>
</dbReference>
<dbReference type="Pfam" id="PF07568">
    <property type="entry name" value="HisKA_2"/>
    <property type="match status" value="1"/>
</dbReference>
<keyword evidence="3" id="KW-1185">Reference proteome</keyword>
<evidence type="ECO:0000313" key="2">
    <source>
        <dbReference type="EMBL" id="MDE4908379.1"/>
    </source>
</evidence>
<dbReference type="Proteomes" id="UP001143747">
    <property type="component" value="Unassembled WGS sequence"/>
</dbReference>
<evidence type="ECO:0000313" key="3">
    <source>
        <dbReference type="Proteomes" id="UP001143747"/>
    </source>
</evidence>
<protein>
    <submittedName>
        <fullName evidence="2">Sensor histidine kinase</fullName>
    </submittedName>
</protein>
<feature type="domain" description="Signal transduction histidine kinase subgroup 2 dimerisation and phosphoacceptor" evidence="1">
    <location>
        <begin position="20"/>
        <end position="90"/>
    </location>
</feature>
<dbReference type="EMBL" id="JAKELO010000002">
    <property type="protein sequence ID" value="MDE4908379.1"/>
    <property type="molecule type" value="Genomic_DNA"/>
</dbReference>
<keyword evidence="2" id="KW-0808">Transferase</keyword>
<name>A0A9Q4PW84_9EURY</name>
<accession>A0A9Q4PW84</accession>
<comment type="caution">
    <text evidence="2">The sequence shown here is derived from an EMBL/GenBank/DDBJ whole genome shotgun (WGS) entry which is preliminary data.</text>
</comment>
<dbReference type="InterPro" id="IPR036890">
    <property type="entry name" value="HATPase_C_sf"/>
</dbReference>